<protein>
    <recommendedName>
        <fullName evidence="3">D-xylose 1-dehydrogenase (NADP(+), D-xylono-1,5-lactone-forming)</fullName>
        <ecNumber evidence="3">1.1.1.179</ecNumber>
    </recommendedName>
    <alternativeName>
        <fullName evidence="4">D-xylose-NADP dehydrogenase</fullName>
    </alternativeName>
</protein>
<evidence type="ECO:0000259" key="6">
    <source>
        <dbReference type="Pfam" id="PF01408"/>
    </source>
</evidence>
<dbReference type="EC" id="1.1.1.179" evidence="3"/>
<feature type="domain" description="GFO/IDH/MocA-like oxidoreductase" evidence="7">
    <location>
        <begin position="152"/>
        <end position="272"/>
    </location>
</feature>
<evidence type="ECO:0000313" key="8">
    <source>
        <dbReference type="EMBL" id="KAK7207387.1"/>
    </source>
</evidence>
<comment type="catalytic activity">
    <reaction evidence="5">
        <text>D-xylose + NADP(+) = D-xylono-1,5-lactone + NADPH + H(+)</text>
        <dbReference type="Rhea" id="RHEA:22000"/>
        <dbReference type="ChEBI" id="CHEBI:15378"/>
        <dbReference type="ChEBI" id="CHEBI:15867"/>
        <dbReference type="ChEBI" id="CHEBI:53455"/>
        <dbReference type="ChEBI" id="CHEBI:57783"/>
        <dbReference type="ChEBI" id="CHEBI:58349"/>
        <dbReference type="EC" id="1.1.1.179"/>
    </reaction>
</comment>
<organism evidence="8 9">
    <name type="scientific">Myxozyma melibiosi</name>
    <dbReference type="NCBI Taxonomy" id="54550"/>
    <lineage>
        <taxon>Eukaryota</taxon>
        <taxon>Fungi</taxon>
        <taxon>Dikarya</taxon>
        <taxon>Ascomycota</taxon>
        <taxon>Saccharomycotina</taxon>
        <taxon>Lipomycetes</taxon>
        <taxon>Lipomycetales</taxon>
        <taxon>Lipomycetaceae</taxon>
        <taxon>Myxozyma</taxon>
    </lineage>
</organism>
<dbReference type="GeneID" id="90035014"/>
<evidence type="ECO:0000256" key="1">
    <source>
        <dbReference type="ARBA" id="ARBA00010928"/>
    </source>
</evidence>
<evidence type="ECO:0000256" key="2">
    <source>
        <dbReference type="ARBA" id="ARBA00023002"/>
    </source>
</evidence>
<dbReference type="Gene3D" id="3.30.360.10">
    <property type="entry name" value="Dihydrodipicolinate Reductase, domain 2"/>
    <property type="match status" value="1"/>
</dbReference>
<keyword evidence="9" id="KW-1185">Reference proteome</keyword>
<reference evidence="8 9" key="1">
    <citation type="submission" date="2024-03" db="EMBL/GenBank/DDBJ databases">
        <title>Genome-scale model development and genomic sequencing of the oleaginous clade Lipomyces.</title>
        <authorList>
            <consortium name="Lawrence Berkeley National Laboratory"/>
            <person name="Czajka J.J."/>
            <person name="Han Y."/>
            <person name="Kim J."/>
            <person name="Mondo S.J."/>
            <person name="Hofstad B.A."/>
            <person name="Robles A."/>
            <person name="Haridas S."/>
            <person name="Riley R."/>
            <person name="LaButti K."/>
            <person name="Pangilinan J."/>
            <person name="Andreopoulos W."/>
            <person name="Lipzen A."/>
            <person name="Yan J."/>
            <person name="Wang M."/>
            <person name="Ng V."/>
            <person name="Grigoriev I.V."/>
            <person name="Spatafora J.W."/>
            <person name="Magnuson J.K."/>
            <person name="Baker S.E."/>
            <person name="Pomraning K.R."/>
        </authorList>
    </citation>
    <scope>NUCLEOTIDE SEQUENCE [LARGE SCALE GENOMIC DNA]</scope>
    <source>
        <strain evidence="8 9">Phaff 52-87</strain>
    </source>
</reference>
<dbReference type="InterPro" id="IPR036291">
    <property type="entry name" value="NAD(P)-bd_dom_sf"/>
</dbReference>
<dbReference type="Pfam" id="PF22725">
    <property type="entry name" value="GFO_IDH_MocA_C3"/>
    <property type="match status" value="1"/>
</dbReference>
<dbReference type="EMBL" id="JBBJBU010000001">
    <property type="protein sequence ID" value="KAK7207387.1"/>
    <property type="molecule type" value="Genomic_DNA"/>
</dbReference>
<evidence type="ECO:0000259" key="7">
    <source>
        <dbReference type="Pfam" id="PF22725"/>
    </source>
</evidence>
<dbReference type="PANTHER" id="PTHR22604">
    <property type="entry name" value="OXIDOREDUCTASES"/>
    <property type="match status" value="1"/>
</dbReference>
<comment type="caution">
    <text evidence="8">The sequence shown here is derived from an EMBL/GenBank/DDBJ whole genome shotgun (WGS) entry which is preliminary data.</text>
</comment>
<dbReference type="SUPFAM" id="SSF51735">
    <property type="entry name" value="NAD(P)-binding Rossmann-fold domains"/>
    <property type="match status" value="1"/>
</dbReference>
<dbReference type="InterPro" id="IPR055170">
    <property type="entry name" value="GFO_IDH_MocA-like_dom"/>
</dbReference>
<evidence type="ECO:0000256" key="5">
    <source>
        <dbReference type="ARBA" id="ARBA00049233"/>
    </source>
</evidence>
<dbReference type="Pfam" id="PF01408">
    <property type="entry name" value="GFO_IDH_MocA"/>
    <property type="match status" value="1"/>
</dbReference>
<proteinExistence type="inferred from homology"/>
<feature type="domain" description="Gfo/Idh/MocA-like oxidoreductase N-terminal" evidence="6">
    <location>
        <begin position="6"/>
        <end position="134"/>
    </location>
</feature>
<evidence type="ECO:0000256" key="3">
    <source>
        <dbReference type="ARBA" id="ARBA00038984"/>
    </source>
</evidence>
<dbReference type="InterPro" id="IPR050984">
    <property type="entry name" value="Gfo/Idh/MocA_domain"/>
</dbReference>
<comment type="similarity">
    <text evidence="1">Belongs to the Gfo/Idh/MocA family.</text>
</comment>
<dbReference type="SUPFAM" id="SSF55347">
    <property type="entry name" value="Glyceraldehyde-3-phosphate dehydrogenase-like, C-terminal domain"/>
    <property type="match status" value="1"/>
</dbReference>
<dbReference type="Gene3D" id="3.40.50.720">
    <property type="entry name" value="NAD(P)-binding Rossmann-like Domain"/>
    <property type="match status" value="1"/>
</dbReference>
<evidence type="ECO:0000256" key="4">
    <source>
        <dbReference type="ARBA" id="ARBA00042988"/>
    </source>
</evidence>
<dbReference type="PANTHER" id="PTHR22604:SF105">
    <property type="entry name" value="TRANS-1,2-DIHYDROBENZENE-1,2-DIOL DEHYDROGENASE"/>
    <property type="match status" value="1"/>
</dbReference>
<sequence length="359" mass="39957">MVYTAKWGIIATGWITERFVKDLLLDPSTRDVSDVKHEVVAIGSRSLEKAQKFVDEFAPGQTGIRLYGDYESVLSDKDVEIVYIGTPHSHHYKLAIAALRAGKNVLCEKAMTINAAQAKHIAKVAAENNVFVMEAMWTRFFPLMRKVESLLWDEKAIGTIHRVTTDLSNKFAVDPANRIYNPALGGGALLDLGVYAITWVNVVCYNHPENKQSPPTSTKASVLKTPLTGVDEETVIVQVWDKPHIISTATMSIVVDGPTDCMVRIEGSKGQIIVPLSSCRPTKVILRPNEGEEQVFDFPIVGYGMHWEADQVARDVRDGKKVSDIYPIAETLYALSVCDEVRKQNDFVYPAEIEYVEES</sequence>
<gene>
    <name evidence="8" type="ORF">BZA70DRAFT_12082</name>
</gene>
<evidence type="ECO:0000313" key="9">
    <source>
        <dbReference type="Proteomes" id="UP001498771"/>
    </source>
</evidence>
<dbReference type="Proteomes" id="UP001498771">
    <property type="component" value="Unassembled WGS sequence"/>
</dbReference>
<keyword evidence="2" id="KW-0560">Oxidoreductase</keyword>
<dbReference type="InterPro" id="IPR000683">
    <property type="entry name" value="Gfo/Idh/MocA-like_OxRdtase_N"/>
</dbReference>
<name>A0ABR1FCA5_9ASCO</name>
<accession>A0ABR1FCA5</accession>
<dbReference type="RefSeq" id="XP_064770420.1">
    <property type="nucleotide sequence ID" value="XM_064909502.1"/>
</dbReference>